<protein>
    <recommendedName>
        <fullName evidence="3">HEAT repeat domain-containing protein</fullName>
    </recommendedName>
</protein>
<dbReference type="OrthoDB" id="1838265at2"/>
<dbReference type="Proteomes" id="UP000005435">
    <property type="component" value="Chromosome"/>
</dbReference>
<name>G8LT36_ACECE</name>
<reference evidence="1 2" key="2">
    <citation type="journal article" date="2012" name="Stand. Genomic Sci.">
        <title>Complete Genome Sequence of Clostridium clariflavum DSM 19732.</title>
        <authorList>
            <person name="Izquierdo J.A."/>
            <person name="Goodwin L."/>
            <person name="Davenport K.W."/>
            <person name="Teshima H."/>
            <person name="Bruce D."/>
            <person name="Detter C."/>
            <person name="Tapia R."/>
            <person name="Han S."/>
            <person name="Land M."/>
            <person name="Hauser L."/>
            <person name="Jeffries C.D."/>
            <person name="Han J."/>
            <person name="Pitluck S."/>
            <person name="Nolan M."/>
            <person name="Chen A."/>
            <person name="Huntemann M."/>
            <person name="Mavromatis K."/>
            <person name="Mikhailova N."/>
            <person name="Liolios K."/>
            <person name="Woyke T."/>
            <person name="Lynd L.R."/>
        </authorList>
    </citation>
    <scope>NUCLEOTIDE SEQUENCE [LARGE SCALE GENOMIC DNA]</scope>
    <source>
        <strain evidence="2">DSM 19732 / NBRC 101661 / EBR45</strain>
    </source>
</reference>
<evidence type="ECO:0008006" key="3">
    <source>
        <dbReference type="Google" id="ProtNLM"/>
    </source>
</evidence>
<evidence type="ECO:0000313" key="1">
    <source>
        <dbReference type="EMBL" id="AEV67240.1"/>
    </source>
</evidence>
<dbReference type="AlphaFoldDB" id="G8LT36"/>
<keyword evidence="2" id="KW-1185">Reference proteome</keyword>
<dbReference type="HOGENOM" id="CLU_972204_0_0_9"/>
<organism evidence="1 2">
    <name type="scientific">Acetivibrio clariflavus (strain DSM 19732 / NBRC 101661 / EBR45)</name>
    <name type="common">Clostridium clariflavum</name>
    <dbReference type="NCBI Taxonomy" id="720554"/>
    <lineage>
        <taxon>Bacteria</taxon>
        <taxon>Bacillati</taxon>
        <taxon>Bacillota</taxon>
        <taxon>Clostridia</taxon>
        <taxon>Eubacteriales</taxon>
        <taxon>Oscillospiraceae</taxon>
        <taxon>Acetivibrio</taxon>
    </lineage>
</organism>
<dbReference type="KEGG" id="ccl:Clocl_0523"/>
<evidence type="ECO:0000313" key="2">
    <source>
        <dbReference type="Proteomes" id="UP000005435"/>
    </source>
</evidence>
<gene>
    <name evidence="1" type="ordered locus">Clocl_0523</name>
</gene>
<dbReference type="InterPro" id="IPR011989">
    <property type="entry name" value="ARM-like"/>
</dbReference>
<dbReference type="Gene3D" id="1.25.10.10">
    <property type="entry name" value="Leucine-rich Repeat Variant"/>
    <property type="match status" value="1"/>
</dbReference>
<accession>G8LT36</accession>
<proteinExistence type="predicted"/>
<reference evidence="2" key="1">
    <citation type="submission" date="2011-12" db="EMBL/GenBank/DDBJ databases">
        <title>Complete sequence of Clostridium clariflavum DSM 19732.</title>
        <authorList>
            <consortium name="US DOE Joint Genome Institute"/>
            <person name="Lucas S."/>
            <person name="Han J."/>
            <person name="Lapidus A."/>
            <person name="Cheng J.-F."/>
            <person name="Goodwin L."/>
            <person name="Pitluck S."/>
            <person name="Peters L."/>
            <person name="Teshima H."/>
            <person name="Detter J.C."/>
            <person name="Han C."/>
            <person name="Tapia R."/>
            <person name="Land M."/>
            <person name="Hauser L."/>
            <person name="Kyrpides N."/>
            <person name="Ivanova N."/>
            <person name="Pagani I."/>
            <person name="Kitzmiller T."/>
            <person name="Lynd L."/>
            <person name="Izquierdo J."/>
            <person name="Woyke T."/>
        </authorList>
    </citation>
    <scope>NUCLEOTIDE SEQUENCE [LARGE SCALE GENOMIC DNA]</scope>
    <source>
        <strain evidence="2">DSM 19732 / NBRC 101661 / EBR45</strain>
    </source>
</reference>
<dbReference type="RefSeq" id="WP_014253872.1">
    <property type="nucleotide sequence ID" value="NC_016627.1"/>
</dbReference>
<sequence>MERSELLFESYNMAVEESYNKIFMSNKSHELLNIEDESIRQQLQKDLEKWAQTPNSSIGGISPREYFDSVTELEQLIELFKMAAVLCDNDIPDPLLDKLHTYNDDAVNSLLNLASDDKYLYDDDEQIISLMAIRTIGKWKALSALEALIKLMFEVSEDNEIIIEEILNSLIEIGQSAASRIMEILNESSNIGNLEEYLLDTLVKIGVKVKERSLYDLIYRTIKNTFIKMENKLFGAICLGNFGDGRAIPVLRGYIEKNRNTIDYETFLEIKSSIYRLGGNIDDIDVHFV</sequence>
<dbReference type="eggNOG" id="ENOG50334J8">
    <property type="taxonomic scope" value="Bacteria"/>
</dbReference>
<dbReference type="EMBL" id="CP003065">
    <property type="protein sequence ID" value="AEV67240.1"/>
    <property type="molecule type" value="Genomic_DNA"/>
</dbReference>
<dbReference type="STRING" id="720554.Clocl_0523"/>